<feature type="coiled-coil region" evidence="1">
    <location>
        <begin position="249"/>
        <end position="276"/>
    </location>
</feature>
<dbReference type="OMA" id="CKETENQ"/>
<dbReference type="GeneTree" id="ENSGT01150000288917"/>
<dbReference type="Ensembl" id="ENSSHBT00005025735.1">
    <property type="protein sequence ID" value="ENSSHBP00005021587.1"/>
    <property type="gene ID" value="ENSSHBG00005018286.1"/>
</dbReference>
<dbReference type="InParanoid" id="A0A672V227"/>
<accession>A0A672V227</accession>
<evidence type="ECO:0000256" key="1">
    <source>
        <dbReference type="SAM" id="Coils"/>
    </source>
</evidence>
<protein>
    <submittedName>
        <fullName evidence="2">Uncharacterized protein</fullName>
    </submittedName>
</protein>
<keyword evidence="1" id="KW-0175">Coiled coil</keyword>
<reference evidence="2" key="2">
    <citation type="submission" date="2025-08" db="UniProtKB">
        <authorList>
            <consortium name="Ensembl"/>
        </authorList>
    </citation>
    <scope>IDENTIFICATION</scope>
</reference>
<name>A0A672V227_STRHB</name>
<dbReference type="Proteomes" id="UP000472266">
    <property type="component" value="Chromosome 6"/>
</dbReference>
<dbReference type="PANTHER" id="PTHR35352">
    <property type="entry name" value="COILED-COIL DOMAIN-CONTAINING PROTEIN 150"/>
    <property type="match status" value="1"/>
</dbReference>
<sequence>MLEHALASHNKMKAALGVVQAELAQKDTEINNLRRDNQTQQKIQMLERELKHCQAKAVAMGRQHCSQVEPLCKALETARTDNKKLVLCLEEVLQVSNTLQSKLIQTQCELKCKETENQQLVICREQLMEKDETEEKMCAAHLESLKKQFQTEQEASRKATCHKSAEIKKSLESSKLPEFSCANRELQLKVTELEKSFSSYRKKLKSQRAQVRQCLACKANAERIKVCTYFSIKANVLVEKSFFLLLNRTAELEKTVKHLKKYKEETEKKLKEASIDSEQITSSLKAAHRWFKSKFDYLQLEAVKKHQPRNPEDSSSNKEVNCKLRPGRCYQNKSQTGLQRVYVNAQRPSHVPVAGC</sequence>
<evidence type="ECO:0000313" key="2">
    <source>
        <dbReference type="Ensembl" id="ENSSHBP00005021587.1"/>
    </source>
</evidence>
<dbReference type="PANTHER" id="PTHR35352:SF1">
    <property type="entry name" value="COILED-COIL DOMAIN-CONTAINING PROTEIN 150"/>
    <property type="match status" value="1"/>
</dbReference>
<feature type="coiled-coil region" evidence="1">
    <location>
        <begin position="183"/>
        <end position="210"/>
    </location>
</feature>
<dbReference type="AlphaFoldDB" id="A0A672V227"/>
<feature type="coiled-coil region" evidence="1">
    <location>
        <begin position="16"/>
        <end position="63"/>
    </location>
</feature>
<reference evidence="2 3" key="1">
    <citation type="submission" date="2019-11" db="EMBL/GenBank/DDBJ databases">
        <title>Strigops habroptila (kakapo) genome, bStrHab1, primary haplotype, v2.</title>
        <authorList>
            <person name="Jarvis E.D."/>
            <person name="Howard J."/>
            <person name="Rhie A."/>
            <person name="Phillippy A."/>
            <person name="Korlach J."/>
            <person name="Digby A."/>
            <person name="Iorns D."/>
            <person name="Eason D."/>
            <person name="Robertson B."/>
            <person name="Raemaekers T."/>
            <person name="Howe K."/>
            <person name="Lewin H."/>
            <person name="Damas J."/>
            <person name="Hastie A."/>
            <person name="Tracey A."/>
            <person name="Chow W."/>
            <person name="Fedrigo O."/>
        </authorList>
    </citation>
    <scope>NUCLEOTIDE SEQUENCE [LARGE SCALE GENOMIC DNA]</scope>
</reference>
<evidence type="ECO:0000313" key="3">
    <source>
        <dbReference type="Proteomes" id="UP000472266"/>
    </source>
</evidence>
<proteinExistence type="predicted"/>
<reference evidence="2" key="3">
    <citation type="submission" date="2025-09" db="UniProtKB">
        <authorList>
            <consortium name="Ensembl"/>
        </authorList>
    </citation>
    <scope>IDENTIFICATION</scope>
</reference>
<dbReference type="InterPro" id="IPR038807">
    <property type="entry name" value="CCDC150"/>
</dbReference>
<keyword evidence="3" id="KW-1185">Reference proteome</keyword>
<organism evidence="2 3">
    <name type="scientific">Strigops habroptila</name>
    <name type="common">Kakapo</name>
    <dbReference type="NCBI Taxonomy" id="2489341"/>
    <lineage>
        <taxon>Eukaryota</taxon>
        <taxon>Metazoa</taxon>
        <taxon>Chordata</taxon>
        <taxon>Craniata</taxon>
        <taxon>Vertebrata</taxon>
        <taxon>Euteleostomi</taxon>
        <taxon>Archelosauria</taxon>
        <taxon>Archosauria</taxon>
        <taxon>Dinosauria</taxon>
        <taxon>Saurischia</taxon>
        <taxon>Theropoda</taxon>
        <taxon>Coelurosauria</taxon>
        <taxon>Aves</taxon>
        <taxon>Neognathae</taxon>
        <taxon>Neoaves</taxon>
        <taxon>Telluraves</taxon>
        <taxon>Australaves</taxon>
        <taxon>Psittaciformes</taxon>
        <taxon>Psittacidae</taxon>
        <taxon>Strigops</taxon>
    </lineage>
</organism>